<evidence type="ECO:0000313" key="2">
    <source>
        <dbReference type="Proteomes" id="UP000273405"/>
    </source>
</evidence>
<evidence type="ECO:0000313" key="1">
    <source>
        <dbReference type="EMBL" id="RKH44531.1"/>
    </source>
</evidence>
<name>A0A3A8NQT2_9BACT</name>
<accession>A0A3A8NQT2</accession>
<proteinExistence type="predicted"/>
<organism evidence="1 2">
    <name type="scientific">Corallococcus sicarius</name>
    <dbReference type="NCBI Taxonomy" id="2316726"/>
    <lineage>
        <taxon>Bacteria</taxon>
        <taxon>Pseudomonadati</taxon>
        <taxon>Myxococcota</taxon>
        <taxon>Myxococcia</taxon>
        <taxon>Myxococcales</taxon>
        <taxon>Cystobacterineae</taxon>
        <taxon>Myxococcaceae</taxon>
        <taxon>Corallococcus</taxon>
    </lineage>
</organism>
<protein>
    <recommendedName>
        <fullName evidence="3">C2 domain-containing protein</fullName>
    </recommendedName>
</protein>
<dbReference type="EMBL" id="RAWG01000048">
    <property type="protein sequence ID" value="RKH44531.1"/>
    <property type="molecule type" value="Genomic_DNA"/>
</dbReference>
<dbReference type="AlphaFoldDB" id="A0A3A8NQT2"/>
<comment type="caution">
    <text evidence="1">The sequence shown here is derived from an EMBL/GenBank/DDBJ whole genome shotgun (WGS) entry which is preliminary data.</text>
</comment>
<dbReference type="Proteomes" id="UP000273405">
    <property type="component" value="Unassembled WGS sequence"/>
</dbReference>
<evidence type="ECO:0008006" key="3">
    <source>
        <dbReference type="Google" id="ProtNLM"/>
    </source>
</evidence>
<gene>
    <name evidence="1" type="ORF">D7X12_10315</name>
</gene>
<keyword evidence="2" id="KW-1185">Reference proteome</keyword>
<reference evidence="2" key="1">
    <citation type="submission" date="2018-09" db="EMBL/GenBank/DDBJ databases">
        <authorList>
            <person name="Livingstone P.G."/>
            <person name="Whitworth D.E."/>
        </authorList>
    </citation>
    <scope>NUCLEOTIDE SEQUENCE [LARGE SCALE GENOMIC DNA]</scope>
    <source>
        <strain evidence="2">CA040B</strain>
    </source>
</reference>
<sequence length="142" mass="15758">MACHPSRQECFTPIIRTQVRALRASLVALDPNDESDWDIDGSPPDVMVELTCPKGEPEVSLTEEVESLTPQWSKGGCDILSLDLLSAPIRFKVIDVDSFFNDEITTAQFQLTQADLERGSVELQVPKAITSLVFQLSTYLTE</sequence>